<comment type="caution">
    <text evidence="1">The sequence shown here is derived from an EMBL/GenBank/DDBJ whole genome shotgun (WGS) entry which is preliminary data.</text>
</comment>
<keyword evidence="2" id="KW-1185">Reference proteome</keyword>
<gene>
    <name evidence="1" type="ORF">ATC70_010079</name>
</gene>
<evidence type="ECO:0000313" key="1">
    <source>
        <dbReference type="EMBL" id="KAK4519836.1"/>
    </source>
</evidence>
<proteinExistence type="predicted"/>
<name>A0AAN7DR96_9FUNG</name>
<evidence type="ECO:0000313" key="2">
    <source>
        <dbReference type="Proteomes" id="UP001304243"/>
    </source>
</evidence>
<protein>
    <submittedName>
        <fullName evidence="1">Uncharacterized protein</fullName>
    </submittedName>
</protein>
<dbReference type="EMBL" id="JASEJX010000012">
    <property type="protein sequence ID" value="KAK4519836.1"/>
    <property type="molecule type" value="Genomic_DNA"/>
</dbReference>
<accession>A0AAN7DR96</accession>
<reference evidence="1 2" key="1">
    <citation type="submission" date="2022-11" db="EMBL/GenBank/DDBJ databases">
        <title>Mucor velutinosus strain NIH1002 WGS.</title>
        <authorList>
            <person name="Subramanian P."/>
            <person name="Mullikin J.C."/>
            <person name="Segre J.A."/>
            <person name="Zelazny A.M."/>
        </authorList>
    </citation>
    <scope>NUCLEOTIDE SEQUENCE [LARGE SCALE GENOMIC DNA]</scope>
    <source>
        <strain evidence="1 2">NIH1002</strain>
    </source>
</reference>
<dbReference type="RefSeq" id="XP_064686502.1">
    <property type="nucleotide sequence ID" value="XM_064829300.1"/>
</dbReference>
<dbReference type="AlphaFoldDB" id="A0AAN7DR96"/>
<dbReference type="GeneID" id="89953765"/>
<organism evidence="1 2">
    <name type="scientific">Mucor velutinosus</name>
    <dbReference type="NCBI Taxonomy" id="708070"/>
    <lineage>
        <taxon>Eukaryota</taxon>
        <taxon>Fungi</taxon>
        <taxon>Fungi incertae sedis</taxon>
        <taxon>Mucoromycota</taxon>
        <taxon>Mucoromycotina</taxon>
        <taxon>Mucoromycetes</taxon>
        <taxon>Mucorales</taxon>
        <taxon>Mucorineae</taxon>
        <taxon>Mucoraceae</taxon>
        <taxon>Mucor</taxon>
    </lineage>
</organism>
<dbReference type="Proteomes" id="UP001304243">
    <property type="component" value="Unassembled WGS sequence"/>
</dbReference>
<sequence>MATRNQRKGTGNISIHLWKPQVSNTERPDRSTIHDRVPTYRPDYWYPEYVYTFADKYRGMVGFFALSQDKIAMLPLEYVPNFRQKAISNFDNLDANQLAIVDQTMTAFLNVYLESQAILQSSYERIIDQFESYMKTYSQNIQQASLTTLTQMRT</sequence>